<dbReference type="Pfam" id="PF13527">
    <property type="entry name" value="Acetyltransf_9"/>
    <property type="match status" value="1"/>
</dbReference>
<dbReference type="GO" id="GO:0016747">
    <property type="term" value="F:acyltransferase activity, transferring groups other than amino-acyl groups"/>
    <property type="evidence" value="ECO:0007669"/>
    <property type="project" value="InterPro"/>
</dbReference>
<gene>
    <name evidence="2" type="ordered locus">MYPE4910</name>
</gene>
<keyword evidence="3" id="KW-1185">Reference proteome</keyword>
<dbReference type="HOGENOM" id="CLU_972597_0_0_14"/>
<accession>Q8EVR8</accession>
<evidence type="ECO:0000259" key="1">
    <source>
        <dbReference type="PROSITE" id="PS51186"/>
    </source>
</evidence>
<dbReference type="KEGG" id="mpe:MYPE4910"/>
<evidence type="ECO:0000313" key="2">
    <source>
        <dbReference type="EMBL" id="BAC44281.1"/>
    </source>
</evidence>
<dbReference type="EMBL" id="BA000026">
    <property type="protein sequence ID" value="BAC44281.1"/>
    <property type="molecule type" value="Genomic_DNA"/>
</dbReference>
<sequence length="278" mass="34123">MKANMKIVKDIKEVDINQVKQLYDEAFNDEIEYREELINNYLKNSKFYGVVDKDQLVMITFFTPKRIYYKNQKHEAFLIFAVAVKKEYQNKKIMSKYLSKFIDEMKLFTDFIFIQSHNWDIYKHFDFVECTKFSKWILRKDQFLKFDNINEKTNYENINKINIQFLRDNNIDNFVYKTEKENKKYLKLYLKCGYQIIMSNRSYLIYDPKIKEIEKYAFFDQRDFIKLISSLPYETTINSYINLDKRFFVLKEESQIKTKICKTKSFDKNEPIYFLDNW</sequence>
<dbReference type="SUPFAM" id="SSF55729">
    <property type="entry name" value="Acyl-CoA N-acyltransferases (Nat)"/>
    <property type="match status" value="1"/>
</dbReference>
<dbReference type="Proteomes" id="UP000002522">
    <property type="component" value="Chromosome"/>
</dbReference>
<dbReference type="Gene3D" id="3.40.630.30">
    <property type="match status" value="1"/>
</dbReference>
<reference evidence="2 3" key="1">
    <citation type="journal article" date="2002" name="Nucleic Acids Res.">
        <title>The complete genomic sequence of Mycoplasma penetrans, an intracellular bacterial pathogen in humans.</title>
        <authorList>
            <person name="Sasaki Y."/>
            <person name="Ishikawa J."/>
            <person name="Yamashita A."/>
            <person name="Oshima K."/>
            <person name="Kenri T."/>
            <person name="Furuya K."/>
            <person name="Yoshino C."/>
            <person name="Horino A."/>
            <person name="Shiba T."/>
            <person name="Sasaki T."/>
            <person name="Hattori M."/>
        </authorList>
    </citation>
    <scope>NUCLEOTIDE SEQUENCE [LARGE SCALE GENOMIC DNA]</scope>
    <source>
        <strain evidence="2 3">HF-2</strain>
    </source>
</reference>
<dbReference type="InterPro" id="IPR016181">
    <property type="entry name" value="Acyl_CoA_acyltransferase"/>
</dbReference>
<dbReference type="STRING" id="272633.gene:10731608"/>
<proteinExistence type="predicted"/>
<feature type="domain" description="N-acetyltransferase" evidence="1">
    <location>
        <begin position="6"/>
        <end position="150"/>
    </location>
</feature>
<evidence type="ECO:0000313" key="3">
    <source>
        <dbReference type="Proteomes" id="UP000002522"/>
    </source>
</evidence>
<name>Q8EVR8_MALP2</name>
<dbReference type="eggNOG" id="ENOG5030N5D">
    <property type="taxonomic scope" value="Bacteria"/>
</dbReference>
<dbReference type="PROSITE" id="PS51186">
    <property type="entry name" value="GNAT"/>
    <property type="match status" value="1"/>
</dbReference>
<dbReference type="AlphaFoldDB" id="Q8EVR8"/>
<organism evidence="2 3">
    <name type="scientific">Malacoplasma penetrans (strain HF-2)</name>
    <name type="common">Mycoplasma penetrans</name>
    <dbReference type="NCBI Taxonomy" id="272633"/>
    <lineage>
        <taxon>Bacteria</taxon>
        <taxon>Bacillati</taxon>
        <taxon>Mycoplasmatota</taxon>
        <taxon>Mycoplasmoidales</taxon>
        <taxon>Mycoplasmoidaceae</taxon>
        <taxon>Malacoplasma</taxon>
    </lineage>
</organism>
<dbReference type="InParanoid" id="Q8EVR8"/>
<dbReference type="InterPro" id="IPR000182">
    <property type="entry name" value="GNAT_dom"/>
</dbReference>
<protein>
    <recommendedName>
        <fullName evidence="1">N-acetyltransferase domain-containing protein</fullName>
    </recommendedName>
</protein>